<accession>A0ABS1KM37</accession>
<keyword evidence="3" id="KW-1185">Reference proteome</keyword>
<evidence type="ECO:0000313" key="3">
    <source>
        <dbReference type="Proteomes" id="UP000613030"/>
    </source>
</evidence>
<gene>
    <name evidence="2" type="ORF">JI741_04830</name>
</gene>
<feature type="compositionally biased region" description="Basic and acidic residues" evidence="1">
    <location>
        <begin position="13"/>
        <end position="30"/>
    </location>
</feature>
<comment type="caution">
    <text evidence="2">The sequence shown here is derived from an EMBL/GenBank/DDBJ whole genome shotgun (WGS) entry which is preliminary data.</text>
</comment>
<protein>
    <recommendedName>
        <fullName evidence="4">DUF2795 domain-containing protein</fullName>
    </recommendedName>
</protein>
<evidence type="ECO:0008006" key="4">
    <source>
        <dbReference type="Google" id="ProtNLM"/>
    </source>
</evidence>
<proteinExistence type="predicted"/>
<sequence length="58" mass="6511">MKDLLSALRHHPKGDADEADKPREAADVHLHQTSTSDGDEYVDEALRMHEQPFGSPEE</sequence>
<reference evidence="2 3" key="1">
    <citation type="submission" date="2021-01" db="EMBL/GenBank/DDBJ databases">
        <title>Chryseolinea sp. Jin1 Genome sequencing and assembly.</title>
        <authorList>
            <person name="Kim I."/>
        </authorList>
    </citation>
    <scope>NUCLEOTIDE SEQUENCE [LARGE SCALE GENOMIC DNA]</scope>
    <source>
        <strain evidence="2 3">Jin1</strain>
    </source>
</reference>
<evidence type="ECO:0000313" key="2">
    <source>
        <dbReference type="EMBL" id="MBL0740529.1"/>
    </source>
</evidence>
<feature type="region of interest" description="Disordered" evidence="1">
    <location>
        <begin position="1"/>
        <end position="58"/>
    </location>
</feature>
<dbReference type="Proteomes" id="UP000613030">
    <property type="component" value="Unassembled WGS sequence"/>
</dbReference>
<evidence type="ECO:0000256" key="1">
    <source>
        <dbReference type="SAM" id="MobiDB-lite"/>
    </source>
</evidence>
<name>A0ABS1KM37_9BACT</name>
<dbReference type="EMBL" id="JAERRB010000001">
    <property type="protein sequence ID" value="MBL0740529.1"/>
    <property type="molecule type" value="Genomic_DNA"/>
</dbReference>
<dbReference type="RefSeq" id="WP_202007859.1">
    <property type="nucleotide sequence ID" value="NZ_JAERRB010000001.1"/>
</dbReference>
<organism evidence="2 3">
    <name type="scientific">Chryseolinea lacunae</name>
    <dbReference type="NCBI Taxonomy" id="2801331"/>
    <lineage>
        <taxon>Bacteria</taxon>
        <taxon>Pseudomonadati</taxon>
        <taxon>Bacteroidota</taxon>
        <taxon>Cytophagia</taxon>
        <taxon>Cytophagales</taxon>
        <taxon>Fulvivirgaceae</taxon>
        <taxon>Chryseolinea</taxon>
    </lineage>
</organism>